<dbReference type="GO" id="GO:0030422">
    <property type="term" value="P:siRNA processing"/>
    <property type="evidence" value="ECO:0007669"/>
    <property type="project" value="TreeGrafter"/>
</dbReference>
<dbReference type="GO" id="GO:0031380">
    <property type="term" value="C:nuclear RNA-directed RNA polymerase complex"/>
    <property type="evidence" value="ECO:0007669"/>
    <property type="project" value="TreeGrafter"/>
</dbReference>
<dbReference type="InterPro" id="IPR058763">
    <property type="entry name" value="RRM_RDR1/2-like"/>
</dbReference>
<evidence type="ECO:0000256" key="9">
    <source>
        <dbReference type="SAM" id="Phobius"/>
    </source>
</evidence>
<dbReference type="RefSeq" id="XP_004498314.1">
    <property type="nucleotide sequence ID" value="XM_004498257.3"/>
</dbReference>
<evidence type="ECO:0000259" key="11">
    <source>
        <dbReference type="Pfam" id="PF24823"/>
    </source>
</evidence>
<gene>
    <name evidence="16" type="primary">LOC101504917</name>
</gene>
<keyword evidence="9" id="KW-1133">Transmembrane helix</keyword>
<sequence length="1135" mass="131573">MCKTIQMHGFPSNVSAEDVRKFLEQYAGFQTVLAIEIEQHKDGEPWRHVNIQFTEKRSVETILDLIANKHLSYNSDYVLHSKVIKHDILPKPRIFAYNMDAIGVHFGCQTSKGKHSVLWEHPNASVKFGARLRKMYMFFQYLSKDYKLMINLESISRIELHHSCCQTKKLLLFQLRSAPQIYEKDDSESNYFKEAYDSHWFRSVDFTQSCCIGQSSALCLDLPQNTEVPNFRHQYRNYYKVDNTLDLEKQHDFLSNLNFVPMVIPPEALNLPYKILFKINSLVQHGFLPLQAIHTNFFHMIDPQRIKDAYIESALNKLYQMKECCYEPIQWLEKEYQRYSTNSSIPLSSTISLDKGLVYVHRVQVTPSRIYFCGPEVNLSNRVLRNFADDTDNFLRVSFLDENMDKLHLFDLISRSSIIDVERETKLHQRVLSTLKNGISIGDKKFEFLAYSSSQLRDNSVWMFASRKGLTAYDIRKWMGDFHEIRNVAKYAARLGQSFSSSRDTVSVGRNEIEIIPDIEFKRGEIKYCFSDGIGKISYELAQEVAEQCGFMDHNVPSAFQIRYGGYKGVVAIDPTSSTKLSLRNSMCKFKSENTKLDVLSWSKHKPCYLNRQVIVLLSTLGVKDRVFKRKQREIVNKLKMITRKPFNALDMMSYGDITIMLREMIICGFHPSKEPFLCMMLKTICAAKLQELQLKTRIFVRKGRALLGCLDETRTLKYGEVFVQISLPRNKQSKVIGAKKSKYIVKGKVVVVKNPCLHPGDVRILRAIDVPSIHHMVDCVVFPQKGRRPHPNECSGSDLDGDIYFVSWDPSLIPTHQENPMDHSPSKVLNVDHDVTLQDIKEHFTHYIVKDSLGIIASAHTVFADKDPEKAMSHSCIELAKLHSIAVDFAKSGVPAEIPQHLHIEQYPDFMEKQDKPSYQSNNIIGKLYREAKNAAQQKSLKKSFTRKAARKLYDHDMEIDGFEKYITIACEYKHMYDSKLLNLMDYYGIETEGEIISGNILKMSKSFNDRKDLEGINHAVISLRKEARNWFNEMINKSNSQGDESYAIASSWYYVTYHPSYWGCYNEGINKDHFLSFPWCVHDTLIQIKKDKANRRNFGLKVWTIVKMFVIILMLCFLMWTIQHYHLNEFVAK</sequence>
<accession>A0A1S2Y499</accession>
<feature type="domain" description="RDRP C-terminal head" evidence="14">
    <location>
        <begin position="955"/>
        <end position="1099"/>
    </location>
</feature>
<dbReference type="Proteomes" id="UP000087171">
    <property type="component" value="Chromosome Ca4"/>
</dbReference>
<comment type="function">
    <text evidence="8">Probably involved in the RNA silencing pathway and required for the generation of small interfering RNAs (siRNAs).</text>
</comment>
<protein>
    <recommendedName>
        <fullName evidence="8">RNA-dependent RNA polymerase</fullName>
        <ecNumber evidence="8">2.7.7.48</ecNumber>
    </recommendedName>
</protein>
<feature type="domain" description="RDR1/2-like PH-like" evidence="11">
    <location>
        <begin position="104"/>
        <end position="240"/>
    </location>
</feature>
<evidence type="ECO:0000259" key="12">
    <source>
        <dbReference type="Pfam" id="PF26250"/>
    </source>
</evidence>
<evidence type="ECO:0000313" key="15">
    <source>
        <dbReference type="Proteomes" id="UP000087171"/>
    </source>
</evidence>
<dbReference type="InterPro" id="IPR057596">
    <property type="entry name" value="RDRP_core"/>
</dbReference>
<keyword evidence="3 8" id="KW-0808">Transferase</keyword>
<feature type="domain" description="RDR1/2-like RRM" evidence="12">
    <location>
        <begin position="4"/>
        <end position="79"/>
    </location>
</feature>
<dbReference type="STRING" id="3827.A0A1S2Y499"/>
<dbReference type="PANTHER" id="PTHR23079">
    <property type="entry name" value="RNA-DEPENDENT RNA POLYMERASE"/>
    <property type="match status" value="1"/>
</dbReference>
<dbReference type="Pfam" id="PF26252">
    <property type="entry name" value="RdRP_helical"/>
    <property type="match status" value="1"/>
</dbReference>
<dbReference type="GeneID" id="101504917"/>
<evidence type="ECO:0000256" key="5">
    <source>
        <dbReference type="ARBA" id="ARBA00022884"/>
    </source>
</evidence>
<dbReference type="PaxDb" id="3827-XP_004498314.1"/>
<dbReference type="KEGG" id="cam:101504917"/>
<keyword evidence="2 8" id="KW-0696">RNA-directed RNA polymerase</keyword>
<reference evidence="16" key="2">
    <citation type="submission" date="2025-08" db="UniProtKB">
        <authorList>
            <consortium name="RefSeq"/>
        </authorList>
    </citation>
    <scope>IDENTIFICATION</scope>
    <source>
        <tissue evidence="16">Etiolated seedlings</tissue>
    </source>
</reference>
<dbReference type="GO" id="GO:0003723">
    <property type="term" value="F:RNA binding"/>
    <property type="evidence" value="ECO:0007669"/>
    <property type="project" value="UniProtKB-KW"/>
</dbReference>
<dbReference type="InterPro" id="IPR058751">
    <property type="entry name" value="RDRP_helical"/>
</dbReference>
<dbReference type="InterPro" id="IPR057590">
    <property type="entry name" value="PH_RDR1/2-like"/>
</dbReference>
<evidence type="ECO:0000256" key="2">
    <source>
        <dbReference type="ARBA" id="ARBA00022484"/>
    </source>
</evidence>
<evidence type="ECO:0000259" key="14">
    <source>
        <dbReference type="Pfam" id="PF26253"/>
    </source>
</evidence>
<feature type="domain" description="RDRP helical" evidence="13">
    <location>
        <begin position="261"/>
        <end position="349"/>
    </location>
</feature>
<dbReference type="GO" id="GO:0003968">
    <property type="term" value="F:RNA-directed RNA polymerase activity"/>
    <property type="evidence" value="ECO:0007669"/>
    <property type="project" value="UniProtKB-KW"/>
</dbReference>
<organism evidence="15 16">
    <name type="scientific">Cicer arietinum</name>
    <name type="common">Chickpea</name>
    <name type="synonym">Garbanzo</name>
    <dbReference type="NCBI Taxonomy" id="3827"/>
    <lineage>
        <taxon>Eukaryota</taxon>
        <taxon>Viridiplantae</taxon>
        <taxon>Streptophyta</taxon>
        <taxon>Embryophyta</taxon>
        <taxon>Tracheophyta</taxon>
        <taxon>Spermatophyta</taxon>
        <taxon>Magnoliopsida</taxon>
        <taxon>eudicotyledons</taxon>
        <taxon>Gunneridae</taxon>
        <taxon>Pentapetalae</taxon>
        <taxon>rosids</taxon>
        <taxon>fabids</taxon>
        <taxon>Fabales</taxon>
        <taxon>Fabaceae</taxon>
        <taxon>Papilionoideae</taxon>
        <taxon>50 kb inversion clade</taxon>
        <taxon>NPAAA clade</taxon>
        <taxon>Hologalegina</taxon>
        <taxon>IRL clade</taxon>
        <taxon>Cicereae</taxon>
        <taxon>Cicer</taxon>
    </lineage>
</organism>
<dbReference type="PANTHER" id="PTHR23079:SF27">
    <property type="entry name" value="RNA-DEPENDENT RNA POLYMERASE"/>
    <property type="match status" value="1"/>
</dbReference>
<keyword evidence="6 8" id="KW-0943">RNA-mediated gene silencing</keyword>
<dbReference type="InterPro" id="IPR007855">
    <property type="entry name" value="RDRP"/>
</dbReference>
<comment type="similarity">
    <text evidence="1 8">Belongs to the RdRP family.</text>
</comment>
<comment type="catalytic activity">
    <reaction evidence="7 8">
        <text>RNA(n) + a ribonucleoside 5'-triphosphate = RNA(n+1) + diphosphate</text>
        <dbReference type="Rhea" id="RHEA:21248"/>
        <dbReference type="Rhea" id="RHEA-COMP:14527"/>
        <dbReference type="Rhea" id="RHEA-COMP:17342"/>
        <dbReference type="ChEBI" id="CHEBI:33019"/>
        <dbReference type="ChEBI" id="CHEBI:61557"/>
        <dbReference type="ChEBI" id="CHEBI:140395"/>
        <dbReference type="EC" id="2.7.7.48"/>
    </reaction>
</comment>
<dbReference type="eggNOG" id="KOG0988">
    <property type="taxonomic scope" value="Eukaryota"/>
</dbReference>
<dbReference type="AlphaFoldDB" id="A0A1S2Y499"/>
<evidence type="ECO:0000259" key="10">
    <source>
        <dbReference type="Pfam" id="PF05183"/>
    </source>
</evidence>
<feature type="domain" description="RDRP core" evidence="10">
    <location>
        <begin position="365"/>
        <end position="932"/>
    </location>
</feature>
<keyword evidence="5 8" id="KW-0694">RNA-binding</keyword>
<evidence type="ECO:0000259" key="13">
    <source>
        <dbReference type="Pfam" id="PF26252"/>
    </source>
</evidence>
<keyword evidence="9" id="KW-0472">Membrane</keyword>
<reference evidence="15" key="1">
    <citation type="journal article" date="2013" name="Nat. Biotechnol.">
        <title>Draft genome sequence of chickpea (Cicer arietinum) provides a resource for trait improvement.</title>
        <authorList>
            <person name="Varshney R.K."/>
            <person name="Song C."/>
            <person name="Saxena R.K."/>
            <person name="Azam S."/>
            <person name="Yu S."/>
            <person name="Sharpe A.G."/>
            <person name="Cannon S."/>
            <person name="Baek J."/>
            <person name="Rosen B.D."/>
            <person name="Tar'an B."/>
            <person name="Millan T."/>
            <person name="Zhang X."/>
            <person name="Ramsay L.D."/>
            <person name="Iwata A."/>
            <person name="Wang Y."/>
            <person name="Nelson W."/>
            <person name="Farmer A.D."/>
            <person name="Gaur P.M."/>
            <person name="Soderlund C."/>
            <person name="Penmetsa R.V."/>
            <person name="Xu C."/>
            <person name="Bharti A.K."/>
            <person name="He W."/>
            <person name="Winter P."/>
            <person name="Zhao S."/>
            <person name="Hane J.K."/>
            <person name="Carrasquilla-Garcia N."/>
            <person name="Condie J.A."/>
            <person name="Upadhyaya H.D."/>
            <person name="Luo M.C."/>
            <person name="Thudi M."/>
            <person name="Gowda C.L."/>
            <person name="Singh N.P."/>
            <person name="Lichtenzveig J."/>
            <person name="Gali K.K."/>
            <person name="Rubio J."/>
            <person name="Nadarajan N."/>
            <person name="Dolezel J."/>
            <person name="Bansal K.C."/>
            <person name="Xu X."/>
            <person name="Edwards D."/>
            <person name="Zhang G."/>
            <person name="Kahl G."/>
            <person name="Gil J."/>
            <person name="Singh K.B."/>
            <person name="Datta S.K."/>
            <person name="Jackson S.A."/>
            <person name="Wang J."/>
            <person name="Cook D.R."/>
        </authorList>
    </citation>
    <scope>NUCLEOTIDE SEQUENCE [LARGE SCALE GENOMIC DNA]</scope>
    <source>
        <strain evidence="15">cv. CDC Frontier</strain>
    </source>
</reference>
<feature type="transmembrane region" description="Helical" evidence="9">
    <location>
        <begin position="1104"/>
        <end position="1124"/>
    </location>
</feature>
<dbReference type="Pfam" id="PF05183">
    <property type="entry name" value="RdRP"/>
    <property type="match status" value="1"/>
</dbReference>
<evidence type="ECO:0000256" key="8">
    <source>
        <dbReference type="RuleBase" id="RU363098"/>
    </source>
</evidence>
<evidence type="ECO:0000313" key="16">
    <source>
        <dbReference type="RefSeq" id="XP_004498314.1"/>
    </source>
</evidence>
<name>A0A1S2Y499_CICAR</name>
<dbReference type="InterPro" id="IPR058752">
    <property type="entry name" value="RDRP_C_head"/>
</dbReference>
<evidence type="ECO:0000256" key="4">
    <source>
        <dbReference type="ARBA" id="ARBA00022695"/>
    </source>
</evidence>
<dbReference type="Pfam" id="PF26250">
    <property type="entry name" value="RRM_RdRP1_2"/>
    <property type="match status" value="1"/>
</dbReference>
<keyword evidence="4 8" id="KW-0548">Nucleotidyltransferase</keyword>
<evidence type="ECO:0000256" key="3">
    <source>
        <dbReference type="ARBA" id="ARBA00022679"/>
    </source>
</evidence>
<dbReference type="OrthoDB" id="6513042at2759"/>
<keyword evidence="9" id="KW-0812">Transmembrane</keyword>
<keyword evidence="15" id="KW-1185">Reference proteome</keyword>
<proteinExistence type="inferred from homology"/>
<dbReference type="Pfam" id="PF24823">
    <property type="entry name" value="PH_RDR2"/>
    <property type="match status" value="1"/>
</dbReference>
<dbReference type="Pfam" id="PF26253">
    <property type="entry name" value="RdRP_head"/>
    <property type="match status" value="1"/>
</dbReference>
<dbReference type="EC" id="2.7.7.48" evidence="8"/>
<evidence type="ECO:0000256" key="6">
    <source>
        <dbReference type="ARBA" id="ARBA00023158"/>
    </source>
</evidence>
<evidence type="ECO:0000256" key="7">
    <source>
        <dbReference type="ARBA" id="ARBA00048744"/>
    </source>
</evidence>
<evidence type="ECO:0000256" key="1">
    <source>
        <dbReference type="ARBA" id="ARBA00005762"/>
    </source>
</evidence>